<reference evidence="1 2" key="1">
    <citation type="submission" date="2014-07" db="EMBL/GenBank/DDBJ databases">
        <title>Genome of Chryseobacterium piperi CTM.</title>
        <authorList>
            <person name="Pipes S.E."/>
            <person name="Stropko S.J."/>
            <person name="Newman J.D."/>
        </authorList>
    </citation>
    <scope>NUCLEOTIDE SEQUENCE [LARGE SCALE GENOMIC DNA]</scope>
    <source>
        <strain evidence="1 2">CTM</strain>
    </source>
</reference>
<evidence type="ECO:0000313" key="2">
    <source>
        <dbReference type="Proteomes" id="UP000028709"/>
    </source>
</evidence>
<sequence>MLTLARKSRKMKRLLQVVCTFIAITSFGQGKEPIKFKGNIWNSGKETYKTLTVIDQREDKHIGILPFGNKKEMKEVVFLTTPGNDLKNWYTRDNNEGGKNELVLVLKKLKLSVGETVGKNTEGSIDFSAQTFSKDGSQYHFLYKKDTVLTLSHKDVSELMVKNVSAVFASLLTKTHFAKPTESAVSIDELSDYESYVKNSYEAYKNDSLKDGIYLDHASFFNQTPEPGNYILEKNDKGEVTKAVKEENGKKNKISTYKMFAYVENGKAYKKTFSGFLDLNKNEKGFYVMSNRGYLFPAPSSSSLGMFGLIGGVADAIQQGAKQSKMKRGDKTEIYIDSLTGEYDFQEINLE</sequence>
<keyword evidence="2" id="KW-1185">Reference proteome</keyword>
<organism evidence="1 2">
    <name type="scientific">Chryseobacterium piperi</name>
    <dbReference type="NCBI Taxonomy" id="558152"/>
    <lineage>
        <taxon>Bacteria</taxon>
        <taxon>Pseudomonadati</taxon>
        <taxon>Bacteroidota</taxon>
        <taxon>Flavobacteriia</taxon>
        <taxon>Flavobacteriales</taxon>
        <taxon>Weeksellaceae</taxon>
        <taxon>Chryseobacterium group</taxon>
        <taxon>Chryseobacterium</taxon>
    </lineage>
</organism>
<name>A0A086BF54_9FLAO</name>
<dbReference type="eggNOG" id="ENOG5033W2N">
    <property type="taxonomic scope" value="Bacteria"/>
</dbReference>
<dbReference type="STRING" id="558152.IQ37_10115"/>
<protein>
    <submittedName>
        <fullName evidence="1">Uncharacterized protein</fullName>
    </submittedName>
</protein>
<dbReference type="Proteomes" id="UP000028709">
    <property type="component" value="Unassembled WGS sequence"/>
</dbReference>
<dbReference type="EMBL" id="JPRJ01000016">
    <property type="protein sequence ID" value="KFF27568.1"/>
    <property type="molecule type" value="Genomic_DNA"/>
</dbReference>
<proteinExistence type="predicted"/>
<comment type="caution">
    <text evidence="1">The sequence shown here is derived from an EMBL/GenBank/DDBJ whole genome shotgun (WGS) entry which is preliminary data.</text>
</comment>
<dbReference type="AlphaFoldDB" id="A0A086BF54"/>
<evidence type="ECO:0000313" key="1">
    <source>
        <dbReference type="EMBL" id="KFF27568.1"/>
    </source>
</evidence>
<accession>A0A086BF54</accession>
<gene>
    <name evidence="1" type="ORF">IQ37_10115</name>
</gene>
<dbReference type="KEGG" id="cpip:CJF12_14385"/>